<name>A0A9Q0DM60_9TELE</name>
<evidence type="ECO:0000256" key="4">
    <source>
        <dbReference type="ARBA" id="ARBA00022723"/>
    </source>
</evidence>
<dbReference type="Pfam" id="PF07992">
    <property type="entry name" value="Pyr_redox_2"/>
    <property type="match status" value="1"/>
</dbReference>
<sequence length="461" mass="50528">MSEDSEAQEEVTTLLCQESDLQDGQMREVAVENHKVLLVRTDGRYSAIGSRCTHYNAPLVKGALLGNKVRCPFHGACFNVVTGDIEEFPGLDCLPSYKSLKLSRRVKEMSSREPGVNHTTLLIGGGPAALLCAETLRQNFYKGRIVMVVSVEAIDKVVRLSDGTVQPYDQLLISTGARARPLGCPGQHLEGVHLLQTHQDALEIHRSCKERRAVIVGASFIGMEVASYLSNKAASVTVVGTTEFPFENTLGPEIGKMAKHMFEKHSVKFYMKDRVVEIKGEDGKVKEVVLQSGVVLEADVVVAGIGVVPSSDFLMGSQVQLDSRKAVMVDKFMKTNVPDIYGAGDVTSFPLTIRGDQRVNISHWQMAQAHGKAAALNMLNKPTKIDSVPFFWTVLLGKSVRYTGKVEDGKFLAFYIKEEVVVAAASLMFDPAVSRIAELMFLGHVITKTQAQSDDLSWLKL</sequence>
<reference evidence="10" key="1">
    <citation type="submission" date="2022-07" db="EMBL/GenBank/DDBJ databases">
        <title>Chromosome-level genome of Muraenolepis orangiensis.</title>
        <authorList>
            <person name="Kim J."/>
        </authorList>
    </citation>
    <scope>NUCLEOTIDE SEQUENCE</scope>
    <source>
        <strain evidence="10">KU_S4_2022</strain>
        <tissue evidence="10">Muscle</tissue>
    </source>
</reference>
<keyword evidence="4" id="KW-0479">Metal-binding</keyword>
<dbReference type="EMBL" id="JANIIK010000114">
    <property type="protein sequence ID" value="KAJ3590101.1"/>
    <property type="molecule type" value="Genomic_DNA"/>
</dbReference>
<evidence type="ECO:0000259" key="9">
    <source>
        <dbReference type="PROSITE" id="PS51296"/>
    </source>
</evidence>
<dbReference type="GO" id="GO:0051537">
    <property type="term" value="F:2 iron, 2 sulfur cluster binding"/>
    <property type="evidence" value="ECO:0007669"/>
    <property type="project" value="UniProtKB-KW"/>
</dbReference>
<dbReference type="InterPro" id="IPR017941">
    <property type="entry name" value="Rieske_2Fe-2S"/>
</dbReference>
<keyword evidence="7" id="KW-0408">Iron</keyword>
<dbReference type="GO" id="GO:0005737">
    <property type="term" value="C:cytoplasm"/>
    <property type="evidence" value="ECO:0007669"/>
    <property type="project" value="TreeGrafter"/>
</dbReference>
<evidence type="ECO:0000313" key="10">
    <source>
        <dbReference type="EMBL" id="KAJ3590101.1"/>
    </source>
</evidence>
<keyword evidence="5" id="KW-0274">FAD</keyword>
<dbReference type="SUPFAM" id="SSF51905">
    <property type="entry name" value="FAD/NAD(P)-binding domain"/>
    <property type="match status" value="1"/>
</dbReference>
<dbReference type="SUPFAM" id="SSF55424">
    <property type="entry name" value="FAD/NAD-linked reductases, dimerisation (C-terminal) domain"/>
    <property type="match status" value="1"/>
</dbReference>
<dbReference type="PANTHER" id="PTHR43557:SF7">
    <property type="entry name" value="RIESKE DOMAIN-CONTAINING PROTEIN"/>
    <property type="match status" value="1"/>
</dbReference>
<proteinExistence type="inferred from homology"/>
<dbReference type="InterPro" id="IPR050446">
    <property type="entry name" value="FAD-oxidoreductase/Apoptosis"/>
</dbReference>
<evidence type="ECO:0000256" key="8">
    <source>
        <dbReference type="ARBA" id="ARBA00023014"/>
    </source>
</evidence>
<evidence type="ECO:0000256" key="5">
    <source>
        <dbReference type="ARBA" id="ARBA00022827"/>
    </source>
</evidence>
<dbReference type="Proteomes" id="UP001148018">
    <property type="component" value="Unassembled WGS sequence"/>
</dbReference>
<dbReference type="Pfam" id="PF00355">
    <property type="entry name" value="Rieske"/>
    <property type="match status" value="1"/>
</dbReference>
<evidence type="ECO:0000256" key="6">
    <source>
        <dbReference type="ARBA" id="ARBA00023002"/>
    </source>
</evidence>
<dbReference type="PANTHER" id="PTHR43557">
    <property type="entry name" value="APOPTOSIS-INDUCING FACTOR 1"/>
    <property type="match status" value="1"/>
</dbReference>
<dbReference type="Gene3D" id="3.50.50.60">
    <property type="entry name" value="FAD/NAD(P)-binding domain"/>
    <property type="match status" value="2"/>
</dbReference>
<dbReference type="AlphaFoldDB" id="A0A9Q0DM60"/>
<dbReference type="GO" id="GO:0016651">
    <property type="term" value="F:oxidoreductase activity, acting on NAD(P)H"/>
    <property type="evidence" value="ECO:0007669"/>
    <property type="project" value="TreeGrafter"/>
</dbReference>
<feature type="domain" description="Rieske" evidence="9">
    <location>
        <begin position="13"/>
        <end position="98"/>
    </location>
</feature>
<keyword evidence="6" id="KW-0560">Oxidoreductase</keyword>
<dbReference type="CDD" id="cd03478">
    <property type="entry name" value="Rieske_AIFL_N"/>
    <property type="match status" value="1"/>
</dbReference>
<gene>
    <name evidence="10" type="ORF">NHX12_008055</name>
</gene>
<evidence type="ECO:0000256" key="1">
    <source>
        <dbReference type="ARBA" id="ARBA00006442"/>
    </source>
</evidence>
<dbReference type="Gene3D" id="2.102.10.10">
    <property type="entry name" value="Rieske [2Fe-2S] iron-sulphur domain"/>
    <property type="match status" value="1"/>
</dbReference>
<dbReference type="OrthoDB" id="432169at2759"/>
<evidence type="ECO:0000256" key="3">
    <source>
        <dbReference type="ARBA" id="ARBA00022714"/>
    </source>
</evidence>
<keyword evidence="2" id="KW-0285">Flavoprotein</keyword>
<dbReference type="PRINTS" id="PR00368">
    <property type="entry name" value="FADPNR"/>
</dbReference>
<dbReference type="SUPFAM" id="SSF50022">
    <property type="entry name" value="ISP domain"/>
    <property type="match status" value="1"/>
</dbReference>
<comment type="caution">
    <text evidence="10">The sequence shown here is derived from an EMBL/GenBank/DDBJ whole genome shotgun (WGS) entry which is preliminary data.</text>
</comment>
<evidence type="ECO:0000256" key="7">
    <source>
        <dbReference type="ARBA" id="ARBA00023004"/>
    </source>
</evidence>
<organism evidence="10 11">
    <name type="scientific">Muraenolepis orangiensis</name>
    <name type="common">Patagonian moray cod</name>
    <dbReference type="NCBI Taxonomy" id="630683"/>
    <lineage>
        <taxon>Eukaryota</taxon>
        <taxon>Metazoa</taxon>
        <taxon>Chordata</taxon>
        <taxon>Craniata</taxon>
        <taxon>Vertebrata</taxon>
        <taxon>Euteleostomi</taxon>
        <taxon>Actinopterygii</taxon>
        <taxon>Neopterygii</taxon>
        <taxon>Teleostei</taxon>
        <taxon>Neoteleostei</taxon>
        <taxon>Acanthomorphata</taxon>
        <taxon>Zeiogadaria</taxon>
        <taxon>Gadariae</taxon>
        <taxon>Gadiformes</taxon>
        <taxon>Muraenolepidoidei</taxon>
        <taxon>Muraenolepididae</taxon>
        <taxon>Muraenolepis</taxon>
    </lineage>
</organism>
<evidence type="ECO:0000313" key="11">
    <source>
        <dbReference type="Proteomes" id="UP001148018"/>
    </source>
</evidence>
<keyword evidence="11" id="KW-1185">Reference proteome</keyword>
<dbReference type="InterPro" id="IPR016156">
    <property type="entry name" value="FAD/NAD-linked_Rdtase_dimer_sf"/>
</dbReference>
<dbReference type="PROSITE" id="PS51296">
    <property type="entry name" value="RIESKE"/>
    <property type="match status" value="1"/>
</dbReference>
<dbReference type="InterPro" id="IPR036922">
    <property type="entry name" value="Rieske_2Fe-2S_sf"/>
</dbReference>
<evidence type="ECO:0000256" key="2">
    <source>
        <dbReference type="ARBA" id="ARBA00022630"/>
    </source>
</evidence>
<dbReference type="InterPro" id="IPR023753">
    <property type="entry name" value="FAD/NAD-binding_dom"/>
</dbReference>
<keyword evidence="3" id="KW-0001">2Fe-2S</keyword>
<comment type="similarity">
    <text evidence="1">Belongs to the FAD-dependent oxidoreductase family.</text>
</comment>
<dbReference type="InterPro" id="IPR036188">
    <property type="entry name" value="FAD/NAD-bd_sf"/>
</dbReference>
<accession>A0A9Q0DM60</accession>
<protein>
    <recommendedName>
        <fullName evidence="9">Rieske domain-containing protein</fullName>
    </recommendedName>
</protein>
<keyword evidence="8" id="KW-0411">Iron-sulfur</keyword>
<dbReference type="GO" id="GO:0046872">
    <property type="term" value="F:metal ion binding"/>
    <property type="evidence" value="ECO:0007669"/>
    <property type="project" value="UniProtKB-KW"/>
</dbReference>